<evidence type="ECO:0000313" key="2">
    <source>
        <dbReference type="EMBL" id="JAR94371.1"/>
    </source>
</evidence>
<protein>
    <submittedName>
        <fullName evidence="2">Putative secreted protein</fullName>
    </submittedName>
</protein>
<dbReference type="EMBL" id="GEGO01001033">
    <property type="protein sequence ID" value="JAR94371.1"/>
    <property type="molecule type" value="Transcribed_RNA"/>
</dbReference>
<keyword evidence="1" id="KW-0732">Signal</keyword>
<accession>A0A147BUG2</accession>
<organism evidence="2">
    <name type="scientific">Ixodes ricinus</name>
    <name type="common">Common tick</name>
    <name type="synonym">Acarus ricinus</name>
    <dbReference type="NCBI Taxonomy" id="34613"/>
    <lineage>
        <taxon>Eukaryota</taxon>
        <taxon>Metazoa</taxon>
        <taxon>Ecdysozoa</taxon>
        <taxon>Arthropoda</taxon>
        <taxon>Chelicerata</taxon>
        <taxon>Arachnida</taxon>
        <taxon>Acari</taxon>
        <taxon>Parasitiformes</taxon>
        <taxon>Ixodida</taxon>
        <taxon>Ixodoidea</taxon>
        <taxon>Ixodidae</taxon>
        <taxon>Ixodinae</taxon>
        <taxon>Ixodes</taxon>
    </lineage>
</organism>
<dbReference type="AlphaFoldDB" id="A0A147BUG2"/>
<reference evidence="2" key="1">
    <citation type="journal article" date="2018" name="PLoS Negl. Trop. Dis.">
        <title>Sialome diversity of ticks revealed by RNAseq of single tick salivary glands.</title>
        <authorList>
            <person name="Perner J."/>
            <person name="Kropackova S."/>
            <person name="Kopacek P."/>
            <person name="Ribeiro J.M."/>
        </authorList>
    </citation>
    <scope>NUCLEOTIDE SEQUENCE</scope>
    <source>
        <strain evidence="2">Siblings of single egg batch collected in Ceske Budejovice</strain>
        <tissue evidence="2">Salivary glands</tissue>
    </source>
</reference>
<feature type="signal peptide" evidence="1">
    <location>
        <begin position="1"/>
        <end position="27"/>
    </location>
</feature>
<evidence type="ECO:0000256" key="1">
    <source>
        <dbReference type="SAM" id="SignalP"/>
    </source>
</evidence>
<feature type="chain" id="PRO_5007542907" evidence="1">
    <location>
        <begin position="28"/>
        <end position="90"/>
    </location>
</feature>
<proteinExistence type="predicted"/>
<name>A0A147BUG2_IXORI</name>
<sequence length="90" mass="10344">MLNVQVCQHVFQTWLRLWHLLLQVGQGVLSCRAPLGNQVLDGVLTVLYPVRLHHVQFSQQFLLFRDLCFHLCDSLSKGMGIGSNRRVTRT</sequence>